<evidence type="ECO:0000313" key="3">
    <source>
        <dbReference type="Proteomes" id="UP000705823"/>
    </source>
</evidence>
<accession>A0A8J8PBD0</accession>
<proteinExistence type="predicted"/>
<dbReference type="Proteomes" id="UP000705823">
    <property type="component" value="Unassembled WGS sequence"/>
</dbReference>
<reference evidence="2" key="1">
    <citation type="submission" date="2019-02" db="EMBL/GenBank/DDBJ databases">
        <title>Halonotius sp. a new haloarchaeum isolated from saline soil.</title>
        <authorList>
            <person name="Duran-Viseras A."/>
            <person name="Sanchez-Porro C."/>
            <person name="Ventosa A."/>
        </authorList>
    </citation>
    <scope>NUCLEOTIDE SEQUENCE</scope>
    <source>
        <strain evidence="2">F15B</strain>
    </source>
</reference>
<protein>
    <submittedName>
        <fullName evidence="2">Uncharacterized protein</fullName>
    </submittedName>
</protein>
<keyword evidence="3" id="KW-1185">Reference proteome</keyword>
<evidence type="ECO:0000256" key="1">
    <source>
        <dbReference type="SAM" id="Phobius"/>
    </source>
</evidence>
<name>A0A8J8PBD0_9EURY</name>
<keyword evidence="1" id="KW-0812">Transmembrane</keyword>
<organism evidence="2 3">
    <name type="scientific">Halonotius terrestris</name>
    <dbReference type="NCBI Taxonomy" id="2487750"/>
    <lineage>
        <taxon>Archaea</taxon>
        <taxon>Methanobacteriati</taxon>
        <taxon>Methanobacteriota</taxon>
        <taxon>Stenosarchaea group</taxon>
        <taxon>Halobacteria</taxon>
        <taxon>Halobacteriales</taxon>
        <taxon>Haloferacaceae</taxon>
        <taxon>Halonotius</taxon>
    </lineage>
</organism>
<feature type="transmembrane region" description="Helical" evidence="1">
    <location>
        <begin position="110"/>
        <end position="128"/>
    </location>
</feature>
<dbReference type="EMBL" id="RKLU01000001">
    <property type="protein sequence ID" value="TQQ83572.1"/>
    <property type="molecule type" value="Genomic_DNA"/>
</dbReference>
<dbReference type="PROSITE" id="PS51257">
    <property type="entry name" value="PROKAR_LIPOPROTEIN"/>
    <property type="match status" value="1"/>
</dbReference>
<feature type="transmembrane region" description="Helical" evidence="1">
    <location>
        <begin position="78"/>
        <end position="98"/>
    </location>
</feature>
<gene>
    <name evidence="2" type="ORF">EGH24_01905</name>
</gene>
<evidence type="ECO:0000313" key="2">
    <source>
        <dbReference type="EMBL" id="TQQ83572.1"/>
    </source>
</evidence>
<dbReference type="AlphaFoldDB" id="A0A8J8PBD0"/>
<feature type="transmembrane region" description="Helical" evidence="1">
    <location>
        <begin position="7"/>
        <end position="27"/>
    </location>
</feature>
<sequence length="154" mass="15660">MPSGSRLWSVATGGYACGCAVLLLVALSPITATAGSLLDLPTGVPPVVVFAAPVFALGAVVWWGLVERPTAYTYLHGVAAGVATAVLAVAFWVLVFAARFGIPLVRRGDIVIGFVLVFALAVGSLYGLTAMYARGRLSTPASASSATASHAPND</sequence>
<comment type="caution">
    <text evidence="2">The sequence shown here is derived from an EMBL/GenBank/DDBJ whole genome shotgun (WGS) entry which is preliminary data.</text>
</comment>
<keyword evidence="1" id="KW-0472">Membrane</keyword>
<keyword evidence="1" id="KW-1133">Transmembrane helix</keyword>
<dbReference type="RefSeq" id="WP_142978489.1">
    <property type="nucleotide sequence ID" value="NZ_RKLU01000001.1"/>
</dbReference>
<feature type="transmembrane region" description="Helical" evidence="1">
    <location>
        <begin position="47"/>
        <end position="66"/>
    </location>
</feature>